<protein>
    <submittedName>
        <fullName evidence="1">Uncharacterized protein</fullName>
    </submittedName>
</protein>
<evidence type="ECO:0000313" key="1">
    <source>
        <dbReference type="EMBL" id="ARD68638.1"/>
    </source>
</evidence>
<organism evidence="1">
    <name type="scientific">Citrobacter freundii</name>
    <dbReference type="NCBI Taxonomy" id="546"/>
    <lineage>
        <taxon>Bacteria</taxon>
        <taxon>Pseudomonadati</taxon>
        <taxon>Pseudomonadota</taxon>
        <taxon>Gammaproteobacteria</taxon>
        <taxon>Enterobacterales</taxon>
        <taxon>Enterobacteriaceae</taxon>
        <taxon>Citrobacter</taxon>
        <taxon>Citrobacter freundii complex</taxon>
    </lineage>
</organism>
<keyword evidence="1" id="KW-0614">Plasmid</keyword>
<geneLocation type="plasmid" evidence="1">
    <name>p112298-catA</name>
</geneLocation>
<proteinExistence type="predicted"/>
<dbReference type="AlphaFoldDB" id="A0A1V0M170"/>
<reference evidence="1" key="1">
    <citation type="journal article" date="2017" name="Int. J. Antimicrob. Agents">
        <title>Sequencing and comparative genomics analysis of the IncHI2 plasmids pT5282-mphA and p112298-catA and the IncHI5 plasmid pYNKP001-dfrA.</title>
        <authorList>
            <person name="Liang Q."/>
            <person name="Yin Z."/>
            <person name="Zhao Y."/>
            <person name="Liang L."/>
            <person name="Feng J."/>
            <person name="Zhan Z."/>
            <person name="Wang H."/>
            <person name="Song Y."/>
            <person name="Tong Y."/>
            <person name="Wu W."/>
            <person name="Chen W."/>
            <person name="Wang J."/>
            <person name="Jiang L."/>
            <person name="Zhou D."/>
        </authorList>
    </citation>
    <scope>NUCLEOTIDE SEQUENCE</scope>
    <source>
        <strain evidence="1">112298</strain>
        <plasmid evidence="1">p112298-catA</plasmid>
    </source>
</reference>
<accession>A0A1V0M170</accession>
<dbReference type="EMBL" id="KY270851">
    <property type="protein sequence ID" value="ARD68638.1"/>
    <property type="molecule type" value="Genomic_DNA"/>
</dbReference>
<sequence length="101" mass="11790">MYTVLNQGELMNELKSKNENSTKSNFPPVDNQFCFYHVDFSIERLLSTAEDLQFEYIFQKPGSEVRKDLVERFERGERFVTASHCDNFCEILGCQGHQENA</sequence>
<name>A0A1V0M170_CITFR</name>